<dbReference type="Proteomes" id="UP001190700">
    <property type="component" value="Unassembled WGS sequence"/>
</dbReference>
<comment type="caution">
    <text evidence="3">The sequence shown here is derived from an EMBL/GenBank/DDBJ whole genome shotgun (WGS) entry which is preliminary data.</text>
</comment>
<proteinExistence type="predicted"/>
<accession>A0AAE0BPX0</accession>
<feature type="region of interest" description="Disordered" evidence="2">
    <location>
        <begin position="49"/>
        <end position="72"/>
    </location>
</feature>
<feature type="coiled-coil region" evidence="1">
    <location>
        <begin position="174"/>
        <end position="232"/>
    </location>
</feature>
<gene>
    <name evidence="3" type="ORF">CYMTET_49536</name>
</gene>
<organism evidence="3 4">
    <name type="scientific">Cymbomonas tetramitiformis</name>
    <dbReference type="NCBI Taxonomy" id="36881"/>
    <lineage>
        <taxon>Eukaryota</taxon>
        <taxon>Viridiplantae</taxon>
        <taxon>Chlorophyta</taxon>
        <taxon>Pyramimonadophyceae</taxon>
        <taxon>Pyramimonadales</taxon>
        <taxon>Pyramimonadaceae</taxon>
        <taxon>Cymbomonas</taxon>
    </lineage>
</organism>
<evidence type="ECO:0000313" key="3">
    <source>
        <dbReference type="EMBL" id="KAK3240641.1"/>
    </source>
</evidence>
<dbReference type="EMBL" id="LGRX02033585">
    <property type="protein sequence ID" value="KAK3240641.1"/>
    <property type="molecule type" value="Genomic_DNA"/>
</dbReference>
<protein>
    <submittedName>
        <fullName evidence="3">Uncharacterized protein</fullName>
    </submittedName>
</protein>
<evidence type="ECO:0000256" key="1">
    <source>
        <dbReference type="SAM" id="Coils"/>
    </source>
</evidence>
<keyword evidence="4" id="KW-1185">Reference proteome</keyword>
<reference evidence="3 4" key="1">
    <citation type="journal article" date="2015" name="Genome Biol. Evol.">
        <title>Comparative Genomics of a Bacterivorous Green Alga Reveals Evolutionary Causalities and Consequences of Phago-Mixotrophic Mode of Nutrition.</title>
        <authorList>
            <person name="Burns J.A."/>
            <person name="Paasch A."/>
            <person name="Narechania A."/>
            <person name="Kim E."/>
        </authorList>
    </citation>
    <scope>NUCLEOTIDE SEQUENCE [LARGE SCALE GENOMIC DNA]</scope>
    <source>
        <strain evidence="3 4">PLY_AMNH</strain>
    </source>
</reference>
<feature type="region of interest" description="Disordered" evidence="2">
    <location>
        <begin position="371"/>
        <end position="392"/>
    </location>
</feature>
<dbReference type="AlphaFoldDB" id="A0AAE0BPX0"/>
<evidence type="ECO:0000313" key="4">
    <source>
        <dbReference type="Proteomes" id="UP001190700"/>
    </source>
</evidence>
<sequence>MADPMKALGGLEGEYMEVWVERENKRAAAMQRGYQTSLNKSLDIARKRTTLDKKQKTTLSSSTHSASLRDEKEILQKHKEKLAQEDEERRLAMLELERANEEAMAHREAEIVMLKHAQAEKNKLAQERISVNLANEKKSFDPRKAFEEKQAKDSAVYAATVAAKDEEFKESIKKTEERRKANKAKWEKKLAEEEKARFTKETAKLKREADALKEVRKQKELEIQKKKNKEKQTRDHLADTLQDLAKKQDDYAGSLLKKLDKKDEQWHKAQEAKMEKHKSTFKDVHEWRGYMKDSISHQKEAEEIKHSHYVEMAKRSVLVGEELERRKQFVQSQAREMHYQQSLVRRNLKATFTKNDVNIFRKGLQAEADSGKLPDVKPLKPPAVKPLKVPEKKTAIPQVPPLAREWNKGFVLHKSMEE</sequence>
<evidence type="ECO:0000256" key="2">
    <source>
        <dbReference type="SAM" id="MobiDB-lite"/>
    </source>
</evidence>
<feature type="compositionally biased region" description="Low complexity" evidence="2">
    <location>
        <begin position="57"/>
        <end position="66"/>
    </location>
</feature>
<keyword evidence="1" id="KW-0175">Coiled coil</keyword>
<name>A0AAE0BPX0_9CHLO</name>